<comment type="caution">
    <text evidence="3">The sequence shown here is derived from an EMBL/GenBank/DDBJ whole genome shotgun (WGS) entry which is preliminary data.</text>
</comment>
<feature type="domain" description="Survival Motor Neuron Gemin2-binding" evidence="2">
    <location>
        <begin position="109"/>
        <end position="124"/>
    </location>
</feature>
<evidence type="ECO:0000259" key="2">
    <source>
        <dbReference type="Pfam" id="PF20636"/>
    </source>
</evidence>
<feature type="compositionally biased region" description="Acidic residues" evidence="1">
    <location>
        <begin position="88"/>
        <end position="103"/>
    </location>
</feature>
<dbReference type="EMBL" id="JH711573">
    <property type="protein sequence ID" value="EIW86266.1"/>
    <property type="molecule type" value="Genomic_DNA"/>
</dbReference>
<gene>
    <name evidence="3" type="ORF">CONPUDRAFT_148361</name>
</gene>
<dbReference type="GeneID" id="19202499"/>
<dbReference type="RefSeq" id="XP_007763147.1">
    <property type="nucleotide sequence ID" value="XM_007764957.1"/>
</dbReference>
<organism evidence="3 4">
    <name type="scientific">Coniophora puteana (strain RWD-64-598)</name>
    <name type="common">Brown rot fungus</name>
    <dbReference type="NCBI Taxonomy" id="741705"/>
    <lineage>
        <taxon>Eukaryota</taxon>
        <taxon>Fungi</taxon>
        <taxon>Dikarya</taxon>
        <taxon>Basidiomycota</taxon>
        <taxon>Agaricomycotina</taxon>
        <taxon>Agaricomycetes</taxon>
        <taxon>Agaricomycetidae</taxon>
        <taxon>Boletales</taxon>
        <taxon>Coniophorineae</taxon>
        <taxon>Coniophoraceae</taxon>
        <taxon>Coniophora</taxon>
    </lineage>
</organism>
<protein>
    <recommendedName>
        <fullName evidence="2">Survival Motor Neuron Gemin2-binding domain-containing protein</fullName>
    </recommendedName>
</protein>
<dbReference type="OrthoDB" id="197400at2759"/>
<dbReference type="AlphaFoldDB" id="A0A5M3N4N7"/>
<feature type="compositionally biased region" description="Low complexity" evidence="1">
    <location>
        <begin position="18"/>
        <end position="27"/>
    </location>
</feature>
<evidence type="ECO:0000313" key="3">
    <source>
        <dbReference type="EMBL" id="EIW86266.1"/>
    </source>
</evidence>
<feature type="region of interest" description="Disordered" evidence="1">
    <location>
        <begin position="1"/>
        <end position="106"/>
    </location>
</feature>
<dbReference type="Pfam" id="PF20636">
    <property type="entry name" value="SMN_G2-BD"/>
    <property type="match status" value="1"/>
</dbReference>
<dbReference type="OMA" id="AMTAMYW"/>
<dbReference type="Proteomes" id="UP000053558">
    <property type="component" value="Unassembled WGS sequence"/>
</dbReference>
<evidence type="ECO:0000313" key="4">
    <source>
        <dbReference type="Proteomes" id="UP000053558"/>
    </source>
</evidence>
<dbReference type="InterPro" id="IPR049481">
    <property type="entry name" value="SMN_G2-BD"/>
</dbReference>
<proteinExistence type="predicted"/>
<name>A0A5M3N4N7_CONPW</name>
<sequence length="277" mass="30627">MRQLVPYEDLTTPPPPASGSTSSTPLTFAGEKPPSAPPAKKRKKTNSKPWQRPHPEHWDDPAAGAGDASVHMVYDDEGEPTGVHPDYAAEEEEGEMAEDEEESRELTHNEIWDDSALIDAWNSAAAEYEAFNGKGKSWKDQPVKKSPLWYNVPPDPEKIKARQAKVNAAPIPTVEAETDSQPIDFNTFVPTHDPSLGFPAPAPPMQNGQAQASFNTPISRDEAFNRALNAMYWTGYWTAIYHSHSQTGAPIPNGTDEMDEGKEEEEEEITDFVSTQR</sequence>
<dbReference type="KEGG" id="cput:CONPUDRAFT_148361"/>
<evidence type="ECO:0000256" key="1">
    <source>
        <dbReference type="SAM" id="MobiDB-lite"/>
    </source>
</evidence>
<reference evidence="4" key="1">
    <citation type="journal article" date="2012" name="Science">
        <title>The Paleozoic origin of enzymatic lignin decomposition reconstructed from 31 fungal genomes.</title>
        <authorList>
            <person name="Floudas D."/>
            <person name="Binder M."/>
            <person name="Riley R."/>
            <person name="Barry K."/>
            <person name="Blanchette R.A."/>
            <person name="Henrissat B."/>
            <person name="Martinez A.T."/>
            <person name="Otillar R."/>
            <person name="Spatafora J.W."/>
            <person name="Yadav J.S."/>
            <person name="Aerts A."/>
            <person name="Benoit I."/>
            <person name="Boyd A."/>
            <person name="Carlson A."/>
            <person name="Copeland A."/>
            <person name="Coutinho P.M."/>
            <person name="de Vries R.P."/>
            <person name="Ferreira P."/>
            <person name="Findley K."/>
            <person name="Foster B."/>
            <person name="Gaskell J."/>
            <person name="Glotzer D."/>
            <person name="Gorecki P."/>
            <person name="Heitman J."/>
            <person name="Hesse C."/>
            <person name="Hori C."/>
            <person name="Igarashi K."/>
            <person name="Jurgens J.A."/>
            <person name="Kallen N."/>
            <person name="Kersten P."/>
            <person name="Kohler A."/>
            <person name="Kuees U."/>
            <person name="Kumar T.K.A."/>
            <person name="Kuo A."/>
            <person name="LaButti K."/>
            <person name="Larrondo L.F."/>
            <person name="Lindquist E."/>
            <person name="Ling A."/>
            <person name="Lombard V."/>
            <person name="Lucas S."/>
            <person name="Lundell T."/>
            <person name="Martin R."/>
            <person name="McLaughlin D.J."/>
            <person name="Morgenstern I."/>
            <person name="Morin E."/>
            <person name="Murat C."/>
            <person name="Nagy L.G."/>
            <person name="Nolan M."/>
            <person name="Ohm R.A."/>
            <person name="Patyshakuliyeva A."/>
            <person name="Rokas A."/>
            <person name="Ruiz-Duenas F.J."/>
            <person name="Sabat G."/>
            <person name="Salamov A."/>
            <person name="Samejima M."/>
            <person name="Schmutz J."/>
            <person name="Slot J.C."/>
            <person name="St John F."/>
            <person name="Stenlid J."/>
            <person name="Sun H."/>
            <person name="Sun S."/>
            <person name="Syed K."/>
            <person name="Tsang A."/>
            <person name="Wiebenga A."/>
            <person name="Young D."/>
            <person name="Pisabarro A."/>
            <person name="Eastwood D.C."/>
            <person name="Martin F."/>
            <person name="Cullen D."/>
            <person name="Grigoriev I.V."/>
            <person name="Hibbett D.S."/>
        </authorList>
    </citation>
    <scope>NUCLEOTIDE SEQUENCE [LARGE SCALE GENOMIC DNA]</scope>
    <source>
        <strain evidence="4">RWD-64-598 SS2</strain>
    </source>
</reference>
<feature type="region of interest" description="Disordered" evidence="1">
    <location>
        <begin position="244"/>
        <end position="277"/>
    </location>
</feature>
<dbReference type="InterPro" id="IPR047313">
    <property type="entry name" value="SMN_C"/>
</dbReference>
<dbReference type="CDD" id="cd22851">
    <property type="entry name" value="SMN_N"/>
    <property type="match status" value="1"/>
</dbReference>
<accession>A0A5M3N4N7</accession>
<dbReference type="CDD" id="cd22852">
    <property type="entry name" value="SMN_C"/>
    <property type="match status" value="1"/>
</dbReference>
<keyword evidence="4" id="KW-1185">Reference proteome</keyword>
<feature type="compositionally biased region" description="Acidic residues" evidence="1">
    <location>
        <begin position="256"/>
        <end position="270"/>
    </location>
</feature>